<reference evidence="1 2" key="1">
    <citation type="journal article" date="2019" name="Genome Biol. Evol.">
        <title>Insights into the evolution of the New World diploid cottons (Gossypium, subgenus Houzingenia) based on genome sequencing.</title>
        <authorList>
            <person name="Grover C.E."/>
            <person name="Arick M.A. 2nd"/>
            <person name="Thrash A."/>
            <person name="Conover J.L."/>
            <person name="Sanders W.S."/>
            <person name="Peterson D.G."/>
            <person name="Frelichowski J.E."/>
            <person name="Scheffler J.A."/>
            <person name="Scheffler B.E."/>
            <person name="Wendel J.F."/>
        </authorList>
    </citation>
    <scope>NUCLEOTIDE SEQUENCE [LARGE SCALE GENOMIC DNA]</scope>
    <source>
        <strain evidence="1">185</strain>
        <tissue evidence="1">Leaf</tissue>
    </source>
</reference>
<accession>A0A7J8YUQ8</accession>
<gene>
    <name evidence="1" type="ORF">Goari_023026</name>
</gene>
<dbReference type="Proteomes" id="UP000593577">
    <property type="component" value="Unassembled WGS sequence"/>
</dbReference>
<name>A0A7J8YUQ8_GOSAI</name>
<proteinExistence type="predicted"/>
<evidence type="ECO:0000313" key="2">
    <source>
        <dbReference type="Proteomes" id="UP000593577"/>
    </source>
</evidence>
<dbReference type="EMBL" id="JABFAA010355169">
    <property type="protein sequence ID" value="MBA0703070.1"/>
    <property type="molecule type" value="Genomic_DNA"/>
</dbReference>
<evidence type="ECO:0000313" key="1">
    <source>
        <dbReference type="EMBL" id="MBA0703070.1"/>
    </source>
</evidence>
<organism evidence="1 2">
    <name type="scientific">Gossypium aridum</name>
    <name type="common">American cotton</name>
    <name type="synonym">Erioxylum aridum</name>
    <dbReference type="NCBI Taxonomy" id="34290"/>
    <lineage>
        <taxon>Eukaryota</taxon>
        <taxon>Viridiplantae</taxon>
        <taxon>Streptophyta</taxon>
        <taxon>Embryophyta</taxon>
        <taxon>Tracheophyta</taxon>
        <taxon>Spermatophyta</taxon>
        <taxon>Magnoliopsida</taxon>
        <taxon>eudicotyledons</taxon>
        <taxon>Gunneridae</taxon>
        <taxon>Pentapetalae</taxon>
        <taxon>rosids</taxon>
        <taxon>malvids</taxon>
        <taxon>Malvales</taxon>
        <taxon>Malvaceae</taxon>
        <taxon>Malvoideae</taxon>
        <taxon>Gossypium</taxon>
    </lineage>
</organism>
<keyword evidence="2" id="KW-1185">Reference proteome</keyword>
<comment type="caution">
    <text evidence="1">The sequence shown here is derived from an EMBL/GenBank/DDBJ whole genome shotgun (WGS) entry which is preliminary data.</text>
</comment>
<sequence length="38" mass="4556">MSWSLFFKSFMRLYRTMSLEIKKAICGIWYLCGGKKCK</sequence>
<dbReference type="AlphaFoldDB" id="A0A7J8YUQ8"/>
<protein>
    <submittedName>
        <fullName evidence="1">Uncharacterized protein</fullName>
    </submittedName>
</protein>